<organism evidence="1 2">
    <name type="scientific">Desulfurobacterium indicum</name>
    <dbReference type="NCBI Taxonomy" id="1914305"/>
    <lineage>
        <taxon>Bacteria</taxon>
        <taxon>Pseudomonadati</taxon>
        <taxon>Aquificota</taxon>
        <taxon>Aquificia</taxon>
        <taxon>Desulfurobacteriales</taxon>
        <taxon>Desulfurobacteriaceae</taxon>
        <taxon>Desulfurobacterium</taxon>
    </lineage>
</organism>
<dbReference type="EMBL" id="MOEN01000015">
    <property type="protein sequence ID" value="OMH40503.1"/>
    <property type="molecule type" value="Genomic_DNA"/>
</dbReference>
<proteinExistence type="predicted"/>
<dbReference type="AlphaFoldDB" id="A0A1R1ML63"/>
<dbReference type="CDD" id="cd22922">
    <property type="entry name" value="HFD_Aq328-like_rpt1"/>
    <property type="match status" value="1"/>
</dbReference>
<dbReference type="Proteomes" id="UP000187408">
    <property type="component" value="Unassembled WGS sequence"/>
</dbReference>
<gene>
    <name evidence="1" type="ORF">BLW93_05050</name>
</gene>
<reference evidence="1 2" key="1">
    <citation type="submission" date="2016-10" db="EMBL/GenBank/DDBJ databases">
        <title>Genome sequence of a sulfur-reducing bacterium Desulfurobacterium indicum K6013.</title>
        <authorList>
            <person name="Cao J."/>
            <person name="Shao Z."/>
            <person name="Alain K."/>
            <person name="Jebbar M."/>
        </authorList>
    </citation>
    <scope>NUCLEOTIDE SEQUENCE [LARGE SCALE GENOMIC DNA]</scope>
    <source>
        <strain evidence="1 2">K6013</strain>
    </source>
</reference>
<dbReference type="GO" id="GO:0046982">
    <property type="term" value="F:protein heterodimerization activity"/>
    <property type="evidence" value="ECO:0007669"/>
    <property type="project" value="InterPro"/>
</dbReference>
<dbReference type="InterPro" id="IPR015207">
    <property type="entry name" value="DUF1931"/>
</dbReference>
<dbReference type="Gene3D" id="1.10.20.10">
    <property type="entry name" value="Histone, subunit A"/>
    <property type="match status" value="1"/>
</dbReference>
<dbReference type="SUPFAM" id="SSF47113">
    <property type="entry name" value="Histone-fold"/>
    <property type="match status" value="1"/>
</dbReference>
<dbReference type="InterPro" id="IPR009072">
    <property type="entry name" value="Histone-fold"/>
</dbReference>
<accession>A0A1R1ML63</accession>
<dbReference type="STRING" id="1914305.BLW93_05050"/>
<evidence type="ECO:0008006" key="3">
    <source>
        <dbReference type="Google" id="ProtNLM"/>
    </source>
</evidence>
<comment type="caution">
    <text evidence="1">The sequence shown here is derived from an EMBL/GenBank/DDBJ whole genome shotgun (WGS) entry which is preliminary data.</text>
</comment>
<dbReference type="CDD" id="cd22923">
    <property type="entry name" value="HFD_Aq328-like_rpt2"/>
    <property type="match status" value="1"/>
</dbReference>
<dbReference type="Pfam" id="PF09123">
    <property type="entry name" value="DUF1931"/>
    <property type="match status" value="1"/>
</dbReference>
<protein>
    <recommendedName>
        <fullName evidence="3">DUF1931 domain-containing protein</fullName>
    </recommendedName>
</protein>
<name>A0A1R1ML63_9BACT</name>
<keyword evidence="2" id="KW-1185">Reference proteome</keyword>
<evidence type="ECO:0000313" key="2">
    <source>
        <dbReference type="Proteomes" id="UP000187408"/>
    </source>
</evidence>
<evidence type="ECO:0000313" key="1">
    <source>
        <dbReference type="EMBL" id="OMH40503.1"/>
    </source>
</evidence>
<sequence length="149" mass="16920">MAIVGFGKLETLFRKAAGLDIDKNKAKAITDIVEKKLYDLLLIGERNAKYNGRDVIWECDVPLTKGFLETIQKFKELEEQLELQDILDFLATQPPLKYPLEAELENKLPEIVGTLLFIIARIIKTVDEGCRQPSTEDIERAGKILDLTM</sequence>
<dbReference type="OrthoDB" id="14134at2"/>
<dbReference type="RefSeq" id="WP_076713017.1">
    <property type="nucleotide sequence ID" value="NZ_MOEN01000015.1"/>
</dbReference>